<dbReference type="Proteomes" id="UP000182660">
    <property type="component" value="Unassembled WGS sequence"/>
</dbReference>
<evidence type="ECO:0000313" key="2">
    <source>
        <dbReference type="Proteomes" id="UP000182660"/>
    </source>
</evidence>
<organism evidence="1 2">
    <name type="scientific">Moritella viscosa</name>
    <dbReference type="NCBI Taxonomy" id="80854"/>
    <lineage>
        <taxon>Bacteria</taxon>
        <taxon>Pseudomonadati</taxon>
        <taxon>Pseudomonadota</taxon>
        <taxon>Gammaproteobacteria</taxon>
        <taxon>Alteromonadales</taxon>
        <taxon>Moritellaceae</taxon>
        <taxon>Moritella</taxon>
    </lineage>
</organism>
<accession>A0ABY1HIR5</accession>
<proteinExistence type="predicted"/>
<comment type="caution">
    <text evidence="1">The sequence shown here is derived from an EMBL/GenBank/DDBJ whole genome shotgun (WGS) entry which is preliminary data.</text>
</comment>
<sequence>MNCNKELTPILIGQFYLEREHALYRLAIELWKYNVEKLKQDKPAFKQAFYLF</sequence>
<reference evidence="1 2" key="1">
    <citation type="submission" date="2016-11" db="EMBL/GenBank/DDBJ databases">
        <authorList>
            <person name="Klemetsen T."/>
        </authorList>
    </citation>
    <scope>NUCLEOTIDE SEQUENCE [LARGE SCALE GENOMIC DNA]</scope>
    <source>
        <strain evidence="1">MT 2528</strain>
    </source>
</reference>
<dbReference type="EMBL" id="FPLJ01000065">
    <property type="protein sequence ID" value="SGY95701.1"/>
    <property type="molecule type" value="Genomic_DNA"/>
</dbReference>
<gene>
    <name evidence="1" type="ORF">MT2528_3053</name>
</gene>
<name>A0ABY1HIR5_9GAMM</name>
<keyword evidence="2" id="KW-1185">Reference proteome</keyword>
<protein>
    <submittedName>
        <fullName evidence="1">Uncharacterized protein</fullName>
    </submittedName>
</protein>
<evidence type="ECO:0000313" key="1">
    <source>
        <dbReference type="EMBL" id="SGY95701.1"/>
    </source>
</evidence>